<accession>A0A5C3KWL3</accession>
<gene>
    <name evidence="1" type="ORF">FA15DRAFT_554345</name>
</gene>
<evidence type="ECO:0000313" key="2">
    <source>
        <dbReference type="Proteomes" id="UP000307440"/>
    </source>
</evidence>
<sequence length="151" mass="16779">EAEELAKTFFPPKPLTSTVPRRANYPQPLLPSLLVTEERVSEQIKRLSPYKAPGLDGIANVVFKKCTDELAPILAEIFTVAIQLGLYHDSWKESITCVLQKPGKPNYQLTKVYRPIALLSTTMKLLSAIVADDMSRIIETNSLLPNTHFGG</sequence>
<dbReference type="PANTHER" id="PTHR19446">
    <property type="entry name" value="REVERSE TRANSCRIPTASES"/>
    <property type="match status" value="1"/>
</dbReference>
<dbReference type="OrthoDB" id="412006at2759"/>
<dbReference type="STRING" id="230819.A0A5C3KWL3"/>
<proteinExistence type="predicted"/>
<dbReference type="AlphaFoldDB" id="A0A5C3KWL3"/>
<dbReference type="EMBL" id="ML210304">
    <property type="protein sequence ID" value="TFK20318.1"/>
    <property type="molecule type" value="Genomic_DNA"/>
</dbReference>
<evidence type="ECO:0008006" key="3">
    <source>
        <dbReference type="Google" id="ProtNLM"/>
    </source>
</evidence>
<dbReference type="Proteomes" id="UP000307440">
    <property type="component" value="Unassembled WGS sequence"/>
</dbReference>
<reference evidence="1 2" key="1">
    <citation type="journal article" date="2019" name="Nat. Ecol. Evol.">
        <title>Megaphylogeny resolves global patterns of mushroom evolution.</title>
        <authorList>
            <person name="Varga T."/>
            <person name="Krizsan K."/>
            <person name="Foldi C."/>
            <person name="Dima B."/>
            <person name="Sanchez-Garcia M."/>
            <person name="Sanchez-Ramirez S."/>
            <person name="Szollosi G.J."/>
            <person name="Szarkandi J.G."/>
            <person name="Papp V."/>
            <person name="Albert L."/>
            <person name="Andreopoulos W."/>
            <person name="Angelini C."/>
            <person name="Antonin V."/>
            <person name="Barry K.W."/>
            <person name="Bougher N.L."/>
            <person name="Buchanan P."/>
            <person name="Buyck B."/>
            <person name="Bense V."/>
            <person name="Catcheside P."/>
            <person name="Chovatia M."/>
            <person name="Cooper J."/>
            <person name="Damon W."/>
            <person name="Desjardin D."/>
            <person name="Finy P."/>
            <person name="Geml J."/>
            <person name="Haridas S."/>
            <person name="Hughes K."/>
            <person name="Justo A."/>
            <person name="Karasinski D."/>
            <person name="Kautmanova I."/>
            <person name="Kiss B."/>
            <person name="Kocsube S."/>
            <person name="Kotiranta H."/>
            <person name="LaButti K.M."/>
            <person name="Lechner B.E."/>
            <person name="Liimatainen K."/>
            <person name="Lipzen A."/>
            <person name="Lukacs Z."/>
            <person name="Mihaltcheva S."/>
            <person name="Morgado L.N."/>
            <person name="Niskanen T."/>
            <person name="Noordeloos M.E."/>
            <person name="Ohm R.A."/>
            <person name="Ortiz-Santana B."/>
            <person name="Ovrebo C."/>
            <person name="Racz N."/>
            <person name="Riley R."/>
            <person name="Savchenko A."/>
            <person name="Shiryaev A."/>
            <person name="Soop K."/>
            <person name="Spirin V."/>
            <person name="Szebenyi C."/>
            <person name="Tomsovsky M."/>
            <person name="Tulloss R.E."/>
            <person name="Uehling J."/>
            <person name="Grigoriev I.V."/>
            <person name="Vagvolgyi C."/>
            <person name="Papp T."/>
            <person name="Martin F.M."/>
            <person name="Miettinen O."/>
            <person name="Hibbett D.S."/>
            <person name="Nagy L.G."/>
        </authorList>
    </citation>
    <scope>NUCLEOTIDE SEQUENCE [LARGE SCALE GENOMIC DNA]</scope>
    <source>
        <strain evidence="1 2">CBS 121175</strain>
    </source>
</reference>
<feature type="non-terminal residue" evidence="1">
    <location>
        <position position="1"/>
    </location>
</feature>
<organism evidence="1 2">
    <name type="scientific">Coprinopsis marcescibilis</name>
    <name type="common">Agaric fungus</name>
    <name type="synonym">Psathyrella marcescibilis</name>
    <dbReference type="NCBI Taxonomy" id="230819"/>
    <lineage>
        <taxon>Eukaryota</taxon>
        <taxon>Fungi</taxon>
        <taxon>Dikarya</taxon>
        <taxon>Basidiomycota</taxon>
        <taxon>Agaricomycotina</taxon>
        <taxon>Agaricomycetes</taxon>
        <taxon>Agaricomycetidae</taxon>
        <taxon>Agaricales</taxon>
        <taxon>Agaricineae</taxon>
        <taxon>Psathyrellaceae</taxon>
        <taxon>Coprinopsis</taxon>
    </lineage>
</organism>
<name>A0A5C3KWL3_COPMA</name>
<evidence type="ECO:0000313" key="1">
    <source>
        <dbReference type="EMBL" id="TFK20318.1"/>
    </source>
</evidence>
<protein>
    <recommendedName>
        <fullName evidence="3">Reverse transcriptase domain-containing protein</fullName>
    </recommendedName>
</protein>
<feature type="non-terminal residue" evidence="1">
    <location>
        <position position="151"/>
    </location>
</feature>
<keyword evidence="2" id="KW-1185">Reference proteome</keyword>